<feature type="transmembrane region" description="Helical" evidence="1">
    <location>
        <begin position="61"/>
        <end position="80"/>
    </location>
</feature>
<reference evidence="2 3" key="1">
    <citation type="journal article" date="2018" name="Nat. Biotechnol.">
        <title>A standardized bacterial taxonomy based on genome phylogeny substantially revises the tree of life.</title>
        <authorList>
            <person name="Parks D.H."/>
            <person name="Chuvochina M."/>
            <person name="Waite D.W."/>
            <person name="Rinke C."/>
            <person name="Skarshewski A."/>
            <person name="Chaumeil P.A."/>
            <person name="Hugenholtz P."/>
        </authorList>
    </citation>
    <scope>NUCLEOTIDE SEQUENCE [LARGE SCALE GENOMIC DNA]</scope>
    <source>
        <strain evidence="2">UBA9669</strain>
    </source>
</reference>
<dbReference type="InterPro" id="IPR036259">
    <property type="entry name" value="MFS_trans_sf"/>
</dbReference>
<dbReference type="PANTHER" id="PTHR42910:SF1">
    <property type="entry name" value="MAJOR FACILITATOR SUPERFAMILY (MFS) PROFILE DOMAIN-CONTAINING PROTEIN"/>
    <property type="match status" value="1"/>
</dbReference>
<dbReference type="SUPFAM" id="SSF103473">
    <property type="entry name" value="MFS general substrate transporter"/>
    <property type="match status" value="1"/>
</dbReference>
<accession>A0A3D2SKR4</accession>
<keyword evidence="1" id="KW-0812">Transmembrane</keyword>
<comment type="caution">
    <text evidence="2">The sequence shown here is derived from an EMBL/GenBank/DDBJ whole genome shotgun (WGS) entry which is preliminary data.</text>
</comment>
<keyword evidence="1" id="KW-0472">Membrane</keyword>
<evidence type="ECO:0008006" key="4">
    <source>
        <dbReference type="Google" id="ProtNLM"/>
    </source>
</evidence>
<protein>
    <recommendedName>
        <fullName evidence="4">MFS transporter</fullName>
    </recommendedName>
</protein>
<evidence type="ECO:0000313" key="3">
    <source>
        <dbReference type="Proteomes" id="UP000263596"/>
    </source>
</evidence>
<feature type="transmembrane region" description="Helical" evidence="1">
    <location>
        <begin position="35"/>
        <end position="55"/>
    </location>
</feature>
<keyword evidence="1" id="KW-1133">Transmembrane helix</keyword>
<dbReference type="EMBL" id="DPVE01000065">
    <property type="protein sequence ID" value="HCK29304.1"/>
    <property type="molecule type" value="Genomic_DNA"/>
</dbReference>
<dbReference type="AlphaFoldDB" id="A0A3D2SKR4"/>
<dbReference type="Gene3D" id="1.20.1250.20">
    <property type="entry name" value="MFS general substrate transporter like domains"/>
    <property type="match status" value="1"/>
</dbReference>
<evidence type="ECO:0000256" key="1">
    <source>
        <dbReference type="SAM" id="Phobius"/>
    </source>
</evidence>
<proteinExistence type="predicted"/>
<organism evidence="2 3">
    <name type="scientific">Acinetobacter ursingii</name>
    <dbReference type="NCBI Taxonomy" id="108980"/>
    <lineage>
        <taxon>Bacteria</taxon>
        <taxon>Pseudomonadati</taxon>
        <taxon>Pseudomonadota</taxon>
        <taxon>Gammaproteobacteria</taxon>
        <taxon>Moraxellales</taxon>
        <taxon>Moraxellaceae</taxon>
        <taxon>Acinetobacter</taxon>
    </lineage>
</organism>
<sequence length="91" mass="10071">MIATILIYSCLSAVHVTNQSIVFKLNQQLRSRFNAIYMTGYFTGGAVGTTAGSYAWRHFGWNGVCILGIIFAILALYCCLRDAKLSPIMDK</sequence>
<dbReference type="Proteomes" id="UP000263596">
    <property type="component" value="Unassembled WGS sequence"/>
</dbReference>
<name>A0A3D2SKR4_9GAMM</name>
<dbReference type="PANTHER" id="PTHR42910">
    <property type="entry name" value="TRANSPORTER SCO4007-RELATED"/>
    <property type="match status" value="1"/>
</dbReference>
<gene>
    <name evidence="2" type="ORF">DHW29_03325</name>
</gene>
<evidence type="ECO:0000313" key="2">
    <source>
        <dbReference type="EMBL" id="HCK29304.1"/>
    </source>
</evidence>